<feature type="domain" description="Ribose-phosphate pyrophosphokinase N-terminal" evidence="7">
    <location>
        <begin position="5"/>
        <end position="107"/>
    </location>
</feature>
<gene>
    <name evidence="8" type="primary">prs</name>
    <name evidence="8" type="ORF">TPER_TP00181</name>
</gene>
<organism evidence="8 9">
    <name type="scientific">Tremblaya princeps</name>
    <dbReference type="NCBI Taxonomy" id="189385"/>
    <lineage>
        <taxon>Bacteria</taxon>
        <taxon>Pseudomonadati</taxon>
        <taxon>Pseudomonadota</taxon>
        <taxon>Betaproteobacteria</taxon>
        <taxon>Candidatus Tremblayella</taxon>
    </lineage>
</organism>
<dbReference type="InterPro" id="IPR029057">
    <property type="entry name" value="PRTase-like"/>
</dbReference>
<dbReference type="SUPFAM" id="SSF53271">
    <property type="entry name" value="PRTase-like"/>
    <property type="match status" value="1"/>
</dbReference>
<evidence type="ECO:0000256" key="1">
    <source>
        <dbReference type="ARBA" id="ARBA00013247"/>
    </source>
</evidence>
<dbReference type="EMBL" id="LN999057">
    <property type="protein sequence ID" value="CUX79316.1"/>
    <property type="molecule type" value="Genomic_DNA"/>
</dbReference>
<evidence type="ECO:0000313" key="9">
    <source>
        <dbReference type="Proteomes" id="UP000075234"/>
    </source>
</evidence>
<dbReference type="SMART" id="SM01400">
    <property type="entry name" value="Pribosyltran_N"/>
    <property type="match status" value="1"/>
</dbReference>
<evidence type="ECO:0000256" key="2">
    <source>
        <dbReference type="ARBA" id="ARBA00022679"/>
    </source>
</evidence>
<dbReference type="GO" id="GO:0006015">
    <property type="term" value="P:5-phosphoribose 1-diphosphate biosynthetic process"/>
    <property type="evidence" value="ECO:0007669"/>
    <property type="project" value="TreeGrafter"/>
</dbReference>
<dbReference type="Gene3D" id="3.40.50.2020">
    <property type="match status" value="1"/>
</dbReference>
<keyword evidence="6" id="KW-0067">ATP-binding</keyword>
<accession>A0A143WPI4</accession>
<keyword evidence="3" id="KW-0545">Nucleotide biosynthesis</keyword>
<evidence type="ECO:0000313" key="8">
    <source>
        <dbReference type="EMBL" id="CUX79316.1"/>
    </source>
</evidence>
<keyword evidence="2 8" id="KW-0808">Transferase</keyword>
<dbReference type="EC" id="2.7.6.1" evidence="1"/>
<reference evidence="9" key="1">
    <citation type="submission" date="2016-01" db="EMBL/GenBank/DDBJ databases">
        <authorList>
            <person name="Husnik F."/>
        </authorList>
    </citation>
    <scope>NUCLEOTIDE SEQUENCE [LARGE SCALE GENOMIC DNA]</scope>
</reference>
<evidence type="ECO:0000259" key="7">
    <source>
        <dbReference type="Pfam" id="PF13793"/>
    </source>
</evidence>
<dbReference type="GO" id="GO:0004749">
    <property type="term" value="F:ribose phosphate diphosphokinase activity"/>
    <property type="evidence" value="ECO:0007669"/>
    <property type="project" value="UniProtKB-EC"/>
</dbReference>
<evidence type="ECO:0000256" key="6">
    <source>
        <dbReference type="ARBA" id="ARBA00022840"/>
    </source>
</evidence>
<dbReference type="Pfam" id="PF13793">
    <property type="entry name" value="Pribosyltran_N"/>
    <property type="match status" value="1"/>
</dbReference>
<sequence length="197" mass="21541">MPTLLPGTGKIGLAHRRSRHCGIRVGLMECWRYADGERCLDIAEKVRHEDLLLLNTLCSPVNSIELILARASCVTLVPPYIAYGRQEKHAQGTRATLAKNCLASVLSRSIVEIDLYSSQRHVFFYVPTQPLCMLHAAYRLSPGCTARVSPDDVLAMAAVTDTIHHDPRDLGTSARVLASACVIASAIGSRLPFMLTC</sequence>
<dbReference type="AlphaFoldDB" id="A0A143WPI4"/>
<evidence type="ECO:0000256" key="3">
    <source>
        <dbReference type="ARBA" id="ARBA00022727"/>
    </source>
</evidence>
<dbReference type="PANTHER" id="PTHR10210:SF32">
    <property type="entry name" value="RIBOSE-PHOSPHATE PYROPHOSPHOKINASE 2"/>
    <property type="match status" value="1"/>
</dbReference>
<keyword evidence="4" id="KW-0547">Nucleotide-binding</keyword>
<evidence type="ECO:0000256" key="5">
    <source>
        <dbReference type="ARBA" id="ARBA00022777"/>
    </source>
</evidence>
<dbReference type="GO" id="GO:0002189">
    <property type="term" value="C:ribose phosphate diphosphokinase complex"/>
    <property type="evidence" value="ECO:0007669"/>
    <property type="project" value="TreeGrafter"/>
</dbReference>
<dbReference type="Proteomes" id="UP000075234">
    <property type="component" value="Chromosome I"/>
</dbReference>
<dbReference type="GO" id="GO:0005524">
    <property type="term" value="F:ATP binding"/>
    <property type="evidence" value="ECO:0007669"/>
    <property type="project" value="UniProtKB-KW"/>
</dbReference>
<dbReference type="PATRIC" id="fig|189385.4.peg.245"/>
<keyword evidence="5 8" id="KW-0418">Kinase</keyword>
<dbReference type="GO" id="GO:0000287">
    <property type="term" value="F:magnesium ion binding"/>
    <property type="evidence" value="ECO:0007669"/>
    <property type="project" value="InterPro"/>
</dbReference>
<dbReference type="GO" id="GO:0006164">
    <property type="term" value="P:purine nucleotide biosynthetic process"/>
    <property type="evidence" value="ECO:0007669"/>
    <property type="project" value="TreeGrafter"/>
</dbReference>
<dbReference type="PANTHER" id="PTHR10210">
    <property type="entry name" value="RIBOSE-PHOSPHATE DIPHOSPHOKINASE FAMILY MEMBER"/>
    <property type="match status" value="1"/>
</dbReference>
<dbReference type="InterPro" id="IPR029099">
    <property type="entry name" value="Pribosyltran_N"/>
</dbReference>
<protein>
    <recommendedName>
        <fullName evidence="1">ribose-phosphate diphosphokinase</fullName>
        <ecNumber evidence="1">2.7.6.1</ecNumber>
    </recommendedName>
</protein>
<dbReference type="GO" id="GO:0016301">
    <property type="term" value="F:kinase activity"/>
    <property type="evidence" value="ECO:0007669"/>
    <property type="project" value="UniProtKB-KW"/>
</dbReference>
<dbReference type="GO" id="GO:0005737">
    <property type="term" value="C:cytoplasm"/>
    <property type="evidence" value="ECO:0007669"/>
    <property type="project" value="TreeGrafter"/>
</dbReference>
<proteinExistence type="predicted"/>
<name>A0A143WPI4_TREPR</name>
<evidence type="ECO:0000256" key="4">
    <source>
        <dbReference type="ARBA" id="ARBA00022741"/>
    </source>
</evidence>
<dbReference type="InterPro" id="IPR005946">
    <property type="entry name" value="Rib-P_diPkinase"/>
</dbReference>